<evidence type="ECO:0000259" key="2">
    <source>
        <dbReference type="Pfam" id="PF05970"/>
    </source>
</evidence>
<dbReference type="InterPro" id="IPR049163">
    <property type="entry name" value="Pif1-like_2B_dom"/>
</dbReference>
<keyword evidence="1" id="KW-0067">ATP-binding</keyword>
<keyword evidence="1" id="KW-0378">Hydrolase</keyword>
<dbReference type="PANTHER" id="PTHR10492:SF101">
    <property type="entry name" value="ATP-DEPENDENT DNA HELICASE"/>
    <property type="match status" value="1"/>
</dbReference>
<comment type="catalytic activity">
    <reaction evidence="1">
        <text>ATP + H2O = ADP + phosphate + H(+)</text>
        <dbReference type="Rhea" id="RHEA:13065"/>
        <dbReference type="ChEBI" id="CHEBI:15377"/>
        <dbReference type="ChEBI" id="CHEBI:15378"/>
        <dbReference type="ChEBI" id="CHEBI:30616"/>
        <dbReference type="ChEBI" id="CHEBI:43474"/>
        <dbReference type="ChEBI" id="CHEBI:456216"/>
        <dbReference type="EC" id="5.6.2.3"/>
    </reaction>
</comment>
<comment type="cofactor">
    <cofactor evidence="1">
        <name>Mg(2+)</name>
        <dbReference type="ChEBI" id="CHEBI:18420"/>
    </cofactor>
</comment>
<dbReference type="Pfam" id="PF21530">
    <property type="entry name" value="Pif1_2B_dom"/>
    <property type="match status" value="1"/>
</dbReference>
<gene>
    <name evidence="4" type="ORF">BRARA_K00245</name>
</gene>
<keyword evidence="1" id="KW-0227">DNA damage</keyword>
<dbReference type="InterPro" id="IPR027417">
    <property type="entry name" value="P-loop_NTPase"/>
</dbReference>
<keyword evidence="1" id="KW-0347">Helicase</keyword>
<dbReference type="GO" id="GO:0006310">
    <property type="term" value="P:DNA recombination"/>
    <property type="evidence" value="ECO:0007669"/>
    <property type="project" value="UniProtKB-KW"/>
</dbReference>
<dbReference type="GO" id="GO:0016887">
    <property type="term" value="F:ATP hydrolysis activity"/>
    <property type="evidence" value="ECO:0007669"/>
    <property type="project" value="RHEA"/>
</dbReference>
<dbReference type="AlphaFoldDB" id="A0A397L939"/>
<organism evidence="4">
    <name type="scientific">Brassica campestris</name>
    <name type="common">Field mustard</name>
    <dbReference type="NCBI Taxonomy" id="3711"/>
    <lineage>
        <taxon>Eukaryota</taxon>
        <taxon>Viridiplantae</taxon>
        <taxon>Streptophyta</taxon>
        <taxon>Embryophyta</taxon>
        <taxon>Tracheophyta</taxon>
        <taxon>Spermatophyta</taxon>
        <taxon>Magnoliopsida</taxon>
        <taxon>eudicotyledons</taxon>
        <taxon>Gunneridae</taxon>
        <taxon>Pentapetalae</taxon>
        <taxon>rosids</taxon>
        <taxon>malvids</taxon>
        <taxon>Brassicales</taxon>
        <taxon>Brassicaceae</taxon>
        <taxon>Brassiceae</taxon>
        <taxon>Brassica</taxon>
    </lineage>
</organism>
<dbReference type="GO" id="GO:0043139">
    <property type="term" value="F:5'-3' DNA helicase activity"/>
    <property type="evidence" value="ECO:0007669"/>
    <property type="project" value="UniProtKB-EC"/>
</dbReference>
<dbReference type="GO" id="GO:0005524">
    <property type="term" value="F:ATP binding"/>
    <property type="evidence" value="ECO:0007669"/>
    <property type="project" value="UniProtKB-KW"/>
</dbReference>
<evidence type="ECO:0000259" key="3">
    <source>
        <dbReference type="Pfam" id="PF21530"/>
    </source>
</evidence>
<name>A0A397L939_BRACM</name>
<dbReference type="GO" id="GO:0006281">
    <property type="term" value="P:DNA repair"/>
    <property type="evidence" value="ECO:0007669"/>
    <property type="project" value="UniProtKB-KW"/>
</dbReference>
<dbReference type="GO" id="GO:0000723">
    <property type="term" value="P:telomere maintenance"/>
    <property type="evidence" value="ECO:0007669"/>
    <property type="project" value="InterPro"/>
</dbReference>
<dbReference type="InterPro" id="IPR010285">
    <property type="entry name" value="DNA_helicase_pif1-like_DEAD"/>
</dbReference>
<dbReference type="PANTHER" id="PTHR10492">
    <property type="match status" value="1"/>
</dbReference>
<reference evidence="4" key="1">
    <citation type="submission" date="2018-06" db="EMBL/GenBank/DDBJ databases">
        <title>WGS assembly of Brassica rapa FPsc.</title>
        <authorList>
            <person name="Bowman J."/>
            <person name="Kohchi T."/>
            <person name="Yamato K."/>
            <person name="Jenkins J."/>
            <person name="Shu S."/>
            <person name="Ishizaki K."/>
            <person name="Yamaoka S."/>
            <person name="Nishihama R."/>
            <person name="Nakamura Y."/>
            <person name="Berger F."/>
            <person name="Adam C."/>
            <person name="Aki S."/>
            <person name="Althoff F."/>
            <person name="Araki T."/>
            <person name="Arteaga-Vazquez M."/>
            <person name="Balasubrmanian S."/>
            <person name="Bauer D."/>
            <person name="Boehm C."/>
            <person name="Briginshaw L."/>
            <person name="Caballero-Perez J."/>
            <person name="Catarino B."/>
            <person name="Chen F."/>
            <person name="Chiyoda S."/>
            <person name="Chovatia M."/>
            <person name="Davies K."/>
            <person name="Delmans M."/>
            <person name="Demura T."/>
            <person name="Dierschke T."/>
            <person name="Dolan L."/>
            <person name="Dorantes-Acosta A."/>
            <person name="Eklund D."/>
            <person name="Florent S."/>
            <person name="Flores-Sandoval E."/>
            <person name="Fujiyama A."/>
            <person name="Fukuzawa H."/>
            <person name="Galik B."/>
            <person name="Grimanelli D."/>
            <person name="Grimwood J."/>
            <person name="Grossniklaus U."/>
            <person name="Hamada T."/>
            <person name="Haseloff J."/>
            <person name="Hetherington A."/>
            <person name="Higo A."/>
            <person name="Hirakawa Y."/>
            <person name="Hundley H."/>
            <person name="Ikeda Y."/>
            <person name="Inoue K."/>
            <person name="Inoue S."/>
            <person name="Ishida S."/>
            <person name="Jia Q."/>
            <person name="Kakita M."/>
            <person name="Kanazawa T."/>
            <person name="Kawai Y."/>
            <person name="Kawashima T."/>
            <person name="Kennedy M."/>
            <person name="Kinose K."/>
            <person name="Kinoshita T."/>
            <person name="Kohara Y."/>
            <person name="Koide E."/>
            <person name="Komatsu K."/>
            <person name="Kopischke S."/>
            <person name="Kubo M."/>
            <person name="Kyozuka J."/>
            <person name="Lagercrantz U."/>
            <person name="Lin S."/>
            <person name="Lindquist E."/>
            <person name="Lipzen A."/>
            <person name="Lu C."/>
            <person name="Luna E."/>
            <person name="Martienssen R."/>
            <person name="Minamino N."/>
            <person name="Mizutani M."/>
            <person name="Mizutani M."/>
            <person name="Mochizuki N."/>
            <person name="Monte I."/>
            <person name="Mosher R."/>
            <person name="Nagasaki H."/>
            <person name="Nakagami H."/>
            <person name="Naramoto S."/>
            <person name="Nishitani K."/>
            <person name="Ohtani M."/>
            <person name="Okamoto T."/>
            <person name="Okumura M."/>
            <person name="Phillips J."/>
            <person name="Pollak B."/>
            <person name="Reinders A."/>
            <person name="Roevekamp M."/>
            <person name="Sano R."/>
            <person name="Sawa S."/>
            <person name="Schmid M."/>
            <person name="Shirakawa M."/>
            <person name="Solano R."/>
            <person name="Spunde A."/>
            <person name="Suetsugu N."/>
            <person name="Sugano S."/>
            <person name="Sugiyama A."/>
            <person name="Sun R."/>
            <person name="Suzuki Y."/>
            <person name="Takenaka M."/>
            <person name="Takezawa D."/>
            <person name="Tomogane H."/>
            <person name="Tsuzuki M."/>
            <person name="Ueda T."/>
            <person name="Umeda M."/>
            <person name="Ward J."/>
            <person name="Watanabe Y."/>
            <person name="Yazaki K."/>
            <person name="Yokoyama R."/>
            <person name="Yoshitake Y."/>
            <person name="Yotsui I."/>
            <person name="Zachgo S."/>
            <person name="Schmutz J."/>
        </authorList>
    </citation>
    <scope>NUCLEOTIDE SEQUENCE [LARGE SCALE GENOMIC DNA]</scope>
</reference>
<dbReference type="Pfam" id="PF05970">
    <property type="entry name" value="PIF1"/>
    <property type="match status" value="1"/>
</dbReference>
<comment type="similarity">
    <text evidence="1">Belongs to the helicase family.</text>
</comment>
<sequence>MYTIEFQKRGLPHAHILLFMAPGSKFPTTKDIDNIISAEIPDKDKEPELFEVVKDMMIHGPCGAVNMNSPCMENGRCSKLYPKNHVEKTTVNKEGFPIYRRREQPDRFIEKHGFKCDNRYVIPYNRDLSLRYLAHINVEWCNQTGSIKYLFKYINKGQDRCTVAVENPANAKQQGVSNKTGSTEASTEEMKNEIKDFFNCRYVSASEGGWRTFKFAIHYRSIPVERIQFHLPGKQIIVFKDDDTYDEVTSRVLIENTMFLGWFELNKVSDEERRRFFVYGFGGTGKTFLWRLLSAAIRYRGEICLCTASSGIASLLLPGGRTAHSRFGIPINPDDFSTCTLIPGSDQANLIKAASLIIWDEAPMMSKLCFESLDRSMTDIVGNKDYLPFAGKVVVLGGDFRQVLPVIHGAGRAEIVLASLNSSYLWKHVKVLTLTKNMRLMLTDLSPEEVKDLQEFSQWILDVGNGNIGEGNDGEALIDIPEEYLILDVDDPIESIGKAVYVDTISLQQNKEPKFFQERAILCPTNEDVDKINQHMLDKFDGEEQIYLSSDTIDASDRFGYNDKALTPDFLNTIKVSGLPNHSFRLKIGCPVMLL</sequence>
<keyword evidence="1" id="KW-0233">DNA recombination</keyword>
<keyword evidence="1" id="KW-0234">DNA repair</keyword>
<feature type="domain" description="DNA helicase Pif1-like 2B" evidence="3">
    <location>
        <begin position="569"/>
        <end position="595"/>
    </location>
</feature>
<proteinExistence type="inferred from homology"/>
<keyword evidence="1" id="KW-0547">Nucleotide-binding</keyword>
<dbReference type="EC" id="5.6.2.3" evidence="1"/>
<dbReference type="Proteomes" id="UP000264353">
    <property type="component" value="Unassembled WGS sequence"/>
</dbReference>
<protein>
    <recommendedName>
        <fullName evidence="1">ATP-dependent DNA helicase</fullName>
        <ecNumber evidence="1">5.6.2.3</ecNumber>
    </recommendedName>
</protein>
<dbReference type="SUPFAM" id="SSF52540">
    <property type="entry name" value="P-loop containing nucleoside triphosphate hydrolases"/>
    <property type="match status" value="2"/>
</dbReference>
<dbReference type="EMBL" id="KZ864123">
    <property type="protein sequence ID" value="RIA05424.1"/>
    <property type="molecule type" value="Genomic_DNA"/>
</dbReference>
<evidence type="ECO:0000256" key="1">
    <source>
        <dbReference type="RuleBase" id="RU363044"/>
    </source>
</evidence>
<evidence type="ECO:0000313" key="4">
    <source>
        <dbReference type="EMBL" id="RIA05424.1"/>
    </source>
</evidence>
<accession>A0A397L939</accession>
<dbReference type="Gene3D" id="3.40.50.300">
    <property type="entry name" value="P-loop containing nucleotide triphosphate hydrolases"/>
    <property type="match status" value="1"/>
</dbReference>
<feature type="domain" description="DNA helicase Pif1-like DEAD-box helicase" evidence="2">
    <location>
        <begin position="266"/>
        <end position="472"/>
    </location>
</feature>